<feature type="compositionally biased region" description="Basic and acidic residues" evidence="1">
    <location>
        <begin position="16"/>
        <end position="25"/>
    </location>
</feature>
<feature type="compositionally biased region" description="Basic and acidic residues" evidence="1">
    <location>
        <begin position="63"/>
        <end position="74"/>
    </location>
</feature>
<feature type="region of interest" description="Disordered" evidence="1">
    <location>
        <begin position="1"/>
        <end position="82"/>
    </location>
</feature>
<organism evidence="2 3">
    <name type="scientific">Fusarium zealandicum</name>
    <dbReference type="NCBI Taxonomy" id="1053134"/>
    <lineage>
        <taxon>Eukaryota</taxon>
        <taxon>Fungi</taxon>
        <taxon>Dikarya</taxon>
        <taxon>Ascomycota</taxon>
        <taxon>Pezizomycotina</taxon>
        <taxon>Sordariomycetes</taxon>
        <taxon>Hypocreomycetidae</taxon>
        <taxon>Hypocreales</taxon>
        <taxon>Nectriaceae</taxon>
        <taxon>Fusarium</taxon>
        <taxon>Fusarium staphyleae species complex</taxon>
    </lineage>
</organism>
<dbReference type="Proteomes" id="UP000635477">
    <property type="component" value="Unassembled WGS sequence"/>
</dbReference>
<evidence type="ECO:0000313" key="2">
    <source>
        <dbReference type="EMBL" id="KAF4975179.1"/>
    </source>
</evidence>
<dbReference type="OrthoDB" id="5029321at2759"/>
<evidence type="ECO:0000313" key="3">
    <source>
        <dbReference type="Proteomes" id="UP000635477"/>
    </source>
</evidence>
<reference evidence="2" key="2">
    <citation type="submission" date="2020-05" db="EMBL/GenBank/DDBJ databases">
        <authorList>
            <person name="Kim H.-S."/>
            <person name="Proctor R.H."/>
            <person name="Brown D.W."/>
        </authorList>
    </citation>
    <scope>NUCLEOTIDE SEQUENCE</scope>
    <source>
        <strain evidence="2">NRRL 22465</strain>
    </source>
</reference>
<proteinExistence type="predicted"/>
<dbReference type="AlphaFoldDB" id="A0A8H4UEQ9"/>
<sequence length="258" mass="27897">MRLTCGHGADNYKMGKLPDRDPARDDDGESPATSGAEARICDSGHSDTRSHPASLQQLADMVEDNRSSQSRKENMGASFPGSQVSLSDQLLAHDAQDEEVHISSDAASTDSTLLNSFVHDEPSGAMTSWRRVEKRTSSAVHFMLTDLVDFLAGREISFTESGLFGLTGPGTHGVREGDDLVLLEDMTFPVVARLEPSETLGNPKKRRRDMATAGMKREIVGTAVINLFDGVNGNLTKAVLLPDFEPLSGPEPGLLRFK</sequence>
<protein>
    <submittedName>
        <fullName evidence="2">Uncharacterized protein</fullName>
    </submittedName>
</protein>
<dbReference type="EMBL" id="JABEYC010000666">
    <property type="protein sequence ID" value="KAF4975179.1"/>
    <property type="molecule type" value="Genomic_DNA"/>
</dbReference>
<gene>
    <name evidence="2" type="ORF">FZEAL_7987</name>
</gene>
<name>A0A8H4UEQ9_9HYPO</name>
<keyword evidence="3" id="KW-1185">Reference proteome</keyword>
<comment type="caution">
    <text evidence="2">The sequence shown here is derived from an EMBL/GenBank/DDBJ whole genome shotgun (WGS) entry which is preliminary data.</text>
</comment>
<accession>A0A8H4UEQ9</accession>
<feature type="compositionally biased region" description="Basic and acidic residues" evidence="1">
    <location>
        <begin position="39"/>
        <end position="50"/>
    </location>
</feature>
<reference evidence="2" key="1">
    <citation type="journal article" date="2020" name="BMC Genomics">
        <title>Correction to: Identification and distribution of gene clusters required for synthesis of sphingolipid metabolism inhibitors in diverse species of the filamentous fungus Fusarium.</title>
        <authorList>
            <person name="Kim H.S."/>
            <person name="Lohmar J.M."/>
            <person name="Busman M."/>
            <person name="Brown D.W."/>
            <person name="Naumann T.A."/>
            <person name="Divon H.H."/>
            <person name="Lysoe E."/>
            <person name="Uhlig S."/>
            <person name="Proctor R.H."/>
        </authorList>
    </citation>
    <scope>NUCLEOTIDE SEQUENCE</scope>
    <source>
        <strain evidence="2">NRRL 22465</strain>
    </source>
</reference>
<evidence type="ECO:0000256" key="1">
    <source>
        <dbReference type="SAM" id="MobiDB-lite"/>
    </source>
</evidence>